<comment type="caution">
    <text evidence="1">The sequence shown here is derived from an EMBL/GenBank/DDBJ whole genome shotgun (WGS) entry which is preliminary data.</text>
</comment>
<organism evidence="1 2">
    <name type="scientific">Sulfoacidibacillus thermotolerans</name>
    <name type="common">Acidibacillus sulfuroxidans</name>
    <dbReference type="NCBI Taxonomy" id="1765684"/>
    <lineage>
        <taxon>Bacteria</taxon>
        <taxon>Bacillati</taxon>
        <taxon>Bacillota</taxon>
        <taxon>Bacilli</taxon>
        <taxon>Bacillales</taxon>
        <taxon>Alicyclobacillaceae</taxon>
        <taxon>Sulfoacidibacillus</taxon>
    </lineage>
</organism>
<sequence length="77" mass="8707">MIASIWGIETNDWRERVGIEPTGDAPRRPLGFEDREGHQYPIRSHREKGCTAMTLQQTGCSITKVASEMQLIDSTFV</sequence>
<reference evidence="1 2" key="1">
    <citation type="submission" date="2016-11" db="EMBL/GenBank/DDBJ databases">
        <title>Comparative genomics of Acidibacillus ferroxidans species.</title>
        <authorList>
            <person name="Oliveira G."/>
            <person name="Nunes G."/>
            <person name="Oliveira R."/>
            <person name="Araujo F."/>
            <person name="Salim A."/>
            <person name="Scholte L."/>
            <person name="Morais D."/>
            <person name="Nancucheo I."/>
            <person name="Johnson D.B."/>
            <person name="Grail B."/>
            <person name="Bittencourt J."/>
            <person name="Valadares R."/>
        </authorList>
    </citation>
    <scope>NUCLEOTIDE SEQUENCE [LARGE SCALE GENOMIC DNA]</scope>
    <source>
        <strain evidence="1 2">Y002</strain>
    </source>
</reference>
<keyword evidence="2" id="KW-1185">Reference proteome</keyword>
<protein>
    <submittedName>
        <fullName evidence="1">Uncharacterized protein</fullName>
    </submittedName>
</protein>
<evidence type="ECO:0000313" key="1">
    <source>
        <dbReference type="EMBL" id="PWI57773.1"/>
    </source>
</evidence>
<accession>A0A2U3D924</accession>
<name>A0A2U3D924_SULT2</name>
<dbReference type="EMBL" id="MPDK01000009">
    <property type="protein sequence ID" value="PWI57773.1"/>
    <property type="molecule type" value="Genomic_DNA"/>
</dbReference>
<dbReference type="Proteomes" id="UP000245380">
    <property type="component" value="Unassembled WGS sequence"/>
</dbReference>
<dbReference type="AlphaFoldDB" id="A0A2U3D924"/>
<evidence type="ECO:0000313" key="2">
    <source>
        <dbReference type="Proteomes" id="UP000245380"/>
    </source>
</evidence>
<gene>
    <name evidence="1" type="ORF">BM613_07275</name>
</gene>
<proteinExistence type="predicted"/>